<protein>
    <submittedName>
        <fullName evidence="2">Uncharacterized protein</fullName>
    </submittedName>
</protein>
<dbReference type="eggNOG" id="KOG1075">
    <property type="taxonomic scope" value="Eukaryota"/>
</dbReference>
<dbReference type="Proteomes" id="UP000095282">
    <property type="component" value="Unplaced"/>
</dbReference>
<accession>A0A1I7ULX2</accession>
<name>A0A1I7ULX2_9PELO</name>
<reference evidence="2" key="1">
    <citation type="submission" date="2016-11" db="UniProtKB">
        <authorList>
            <consortium name="WormBaseParasite"/>
        </authorList>
    </citation>
    <scope>IDENTIFICATION</scope>
</reference>
<dbReference type="STRING" id="1561998.A0A1I7ULX2"/>
<evidence type="ECO:0000313" key="1">
    <source>
        <dbReference type="Proteomes" id="UP000095282"/>
    </source>
</evidence>
<dbReference type="WBParaSite" id="Csp11.Scaffold630.g17279.t1">
    <property type="protein sequence ID" value="Csp11.Scaffold630.g17279.t1"/>
    <property type="gene ID" value="Csp11.Scaffold630.g17279"/>
</dbReference>
<proteinExistence type="predicted"/>
<sequence length="208" mass="24432">MIQQTTTTINVKEKPGKEAVGAIFNPIIGATAAFTGFNRDTVSRFCTESSMEPPSKKKKYNEMTKRERRELILISFQSWKRFRIRKRIHQLWKKRKPVNVEILHRWAQESIRYGTVISNPTRKSDVMLIESVQNMFTRRLLARQTARLQLGKVDLDAQQFFQVNYSNTRSHSAYHWKAGKTKIRRCFYVNRTLSRTASIDPRPTDTYS</sequence>
<dbReference type="AlphaFoldDB" id="A0A1I7ULX2"/>
<organism evidence="1 2">
    <name type="scientific">Caenorhabditis tropicalis</name>
    <dbReference type="NCBI Taxonomy" id="1561998"/>
    <lineage>
        <taxon>Eukaryota</taxon>
        <taxon>Metazoa</taxon>
        <taxon>Ecdysozoa</taxon>
        <taxon>Nematoda</taxon>
        <taxon>Chromadorea</taxon>
        <taxon>Rhabditida</taxon>
        <taxon>Rhabditina</taxon>
        <taxon>Rhabditomorpha</taxon>
        <taxon>Rhabditoidea</taxon>
        <taxon>Rhabditidae</taxon>
        <taxon>Peloderinae</taxon>
        <taxon>Caenorhabditis</taxon>
    </lineage>
</organism>
<keyword evidence="1" id="KW-1185">Reference proteome</keyword>
<evidence type="ECO:0000313" key="2">
    <source>
        <dbReference type="WBParaSite" id="Csp11.Scaffold630.g17279.t1"/>
    </source>
</evidence>